<evidence type="ECO:0000313" key="3">
    <source>
        <dbReference type="Proteomes" id="UP000596742"/>
    </source>
</evidence>
<keyword evidence="3" id="KW-1185">Reference proteome</keyword>
<dbReference type="AlphaFoldDB" id="A0A8B6GSL8"/>
<evidence type="ECO:0000256" key="1">
    <source>
        <dbReference type="SAM" id="MobiDB-lite"/>
    </source>
</evidence>
<reference evidence="2" key="1">
    <citation type="submission" date="2018-11" db="EMBL/GenBank/DDBJ databases">
        <authorList>
            <person name="Alioto T."/>
            <person name="Alioto T."/>
        </authorList>
    </citation>
    <scope>NUCLEOTIDE SEQUENCE</scope>
</reference>
<sequence>MTFVVGLQLLVIPDVVINGKNFSLECKANDISENINIEEPSGNVVSCIPTDIFNASCEEPQYTIDEESKTVSMTKEADKDDHGNWKCTHTTSPPESTSTNISVEILQPLPNGHLIMNTTAKPSEAINTITGDKFTVFYGCFSSTVKFKWTISAVDWIVVGTHSNLMACAAGTTGYMASQTVADIWNHLKGDVKKRLSVTILTENDFEIHPASSFDQVFLKSMYECI</sequence>
<comment type="caution">
    <text evidence="2">The sequence shown here is derived from an EMBL/GenBank/DDBJ whole genome shotgun (WGS) entry which is preliminary data.</text>
</comment>
<feature type="compositionally biased region" description="Low complexity" evidence="1">
    <location>
        <begin position="88"/>
        <end position="99"/>
    </location>
</feature>
<organism evidence="2 3">
    <name type="scientific">Mytilus galloprovincialis</name>
    <name type="common">Mediterranean mussel</name>
    <dbReference type="NCBI Taxonomy" id="29158"/>
    <lineage>
        <taxon>Eukaryota</taxon>
        <taxon>Metazoa</taxon>
        <taxon>Spiralia</taxon>
        <taxon>Lophotrochozoa</taxon>
        <taxon>Mollusca</taxon>
        <taxon>Bivalvia</taxon>
        <taxon>Autobranchia</taxon>
        <taxon>Pteriomorphia</taxon>
        <taxon>Mytilida</taxon>
        <taxon>Mytiloidea</taxon>
        <taxon>Mytilidae</taxon>
        <taxon>Mytilinae</taxon>
        <taxon>Mytilus</taxon>
    </lineage>
</organism>
<accession>A0A8B6GSL8</accession>
<proteinExistence type="predicted"/>
<name>A0A8B6GSL8_MYTGA</name>
<protein>
    <submittedName>
        <fullName evidence="2">Uncharacterized protein</fullName>
    </submittedName>
</protein>
<dbReference type="Proteomes" id="UP000596742">
    <property type="component" value="Unassembled WGS sequence"/>
</dbReference>
<feature type="region of interest" description="Disordered" evidence="1">
    <location>
        <begin position="76"/>
        <end position="99"/>
    </location>
</feature>
<gene>
    <name evidence="2" type="ORF">MGAL_10B056315</name>
</gene>
<dbReference type="EMBL" id="UYJE01008887">
    <property type="protein sequence ID" value="VDI68260.1"/>
    <property type="molecule type" value="Genomic_DNA"/>
</dbReference>
<evidence type="ECO:0000313" key="2">
    <source>
        <dbReference type="EMBL" id="VDI68260.1"/>
    </source>
</evidence>